<evidence type="ECO:0000259" key="4">
    <source>
        <dbReference type="Pfam" id="PF07859"/>
    </source>
</evidence>
<name>A0AAD5U7I7_9FUNG</name>
<evidence type="ECO:0000256" key="2">
    <source>
        <dbReference type="ARBA" id="ARBA00022801"/>
    </source>
</evidence>
<dbReference type="InterPro" id="IPR033140">
    <property type="entry name" value="Lipase_GDXG_put_SER_AS"/>
</dbReference>
<dbReference type="PROSITE" id="PS01174">
    <property type="entry name" value="LIPASE_GDXG_SER"/>
    <property type="match status" value="1"/>
</dbReference>
<dbReference type="SUPFAM" id="SSF53474">
    <property type="entry name" value="alpha/beta-Hydrolases"/>
    <property type="match status" value="1"/>
</dbReference>
<reference evidence="5" key="1">
    <citation type="submission" date="2020-05" db="EMBL/GenBank/DDBJ databases">
        <title>Phylogenomic resolution of chytrid fungi.</title>
        <authorList>
            <person name="Stajich J.E."/>
            <person name="Amses K."/>
            <person name="Simmons R."/>
            <person name="Seto K."/>
            <person name="Myers J."/>
            <person name="Bonds A."/>
            <person name="Quandt C.A."/>
            <person name="Barry K."/>
            <person name="Liu P."/>
            <person name="Grigoriev I."/>
            <person name="Longcore J.E."/>
            <person name="James T.Y."/>
        </authorList>
    </citation>
    <scope>NUCLEOTIDE SEQUENCE</scope>
    <source>
        <strain evidence="5">JEL0476</strain>
    </source>
</reference>
<dbReference type="Gene3D" id="3.40.50.1820">
    <property type="entry name" value="alpha/beta hydrolase"/>
    <property type="match status" value="1"/>
</dbReference>
<organism evidence="5 6">
    <name type="scientific">Clydaea vesicula</name>
    <dbReference type="NCBI Taxonomy" id="447962"/>
    <lineage>
        <taxon>Eukaryota</taxon>
        <taxon>Fungi</taxon>
        <taxon>Fungi incertae sedis</taxon>
        <taxon>Chytridiomycota</taxon>
        <taxon>Chytridiomycota incertae sedis</taxon>
        <taxon>Chytridiomycetes</taxon>
        <taxon>Lobulomycetales</taxon>
        <taxon>Lobulomycetaceae</taxon>
        <taxon>Clydaea</taxon>
    </lineage>
</organism>
<evidence type="ECO:0000313" key="6">
    <source>
        <dbReference type="Proteomes" id="UP001211065"/>
    </source>
</evidence>
<dbReference type="Proteomes" id="UP001211065">
    <property type="component" value="Unassembled WGS sequence"/>
</dbReference>
<accession>A0AAD5U7I7</accession>
<dbReference type="InterPro" id="IPR013094">
    <property type="entry name" value="AB_hydrolase_3"/>
</dbReference>
<gene>
    <name evidence="5" type="ORF">HK099_001921</name>
</gene>
<keyword evidence="2" id="KW-0378">Hydrolase</keyword>
<sequence>MNNEEVDLELAVSLHSTLRNEPITKKDSKFQQHLKTLRFIMPYLPTALYSVPQYYLRGPAVKSWPLQLHVLINVIKRFSKIANNETSTPYQLQSFTKLKQALPIGFILKPIKVKRSIKAVNFFKNGGMLFSKFPKEAELKNFEFDEELTREKNNGFAGPGVDCDWIFKNGLEDSKKVIIYLHGGAYVFGSKEVYRRLCSQYSEGAECRVLAVNYRLAPQNPFPCAVIDALSVYFYLLDEGFSANQIVFSGDSAGGGLALSTLLVLRDGGFSSPAGAICFSPWVDLTNSLPSFRLSGKTDYLPSQARDLKLGDRLHYYAENKELRNPYVSPLFAKSLRGLPPILIQVGSVERLRDECVLFATRASTSFLKNNSDYDIFDHTKVQFEIYEDQVHVFQIFHFLPCSVTAMNRAFDFCKSITDESSVEKLINFNSSNNLFDPAGKLVKMVTFDPTTGLYQKNGVLRSSKL</sequence>
<evidence type="ECO:0000313" key="5">
    <source>
        <dbReference type="EMBL" id="KAJ3227465.1"/>
    </source>
</evidence>
<proteinExistence type="inferred from homology"/>
<dbReference type="GO" id="GO:0016787">
    <property type="term" value="F:hydrolase activity"/>
    <property type="evidence" value="ECO:0007669"/>
    <property type="project" value="UniProtKB-KW"/>
</dbReference>
<dbReference type="PANTHER" id="PTHR48081">
    <property type="entry name" value="AB HYDROLASE SUPERFAMILY PROTEIN C4A8.06C"/>
    <property type="match status" value="1"/>
</dbReference>
<protein>
    <recommendedName>
        <fullName evidence="4">Alpha/beta hydrolase fold-3 domain-containing protein</fullName>
    </recommendedName>
</protein>
<evidence type="ECO:0000256" key="3">
    <source>
        <dbReference type="PROSITE-ProRule" id="PRU10038"/>
    </source>
</evidence>
<dbReference type="Pfam" id="PF07859">
    <property type="entry name" value="Abhydrolase_3"/>
    <property type="match status" value="1"/>
</dbReference>
<evidence type="ECO:0000256" key="1">
    <source>
        <dbReference type="ARBA" id="ARBA00010515"/>
    </source>
</evidence>
<dbReference type="InterPro" id="IPR029058">
    <property type="entry name" value="AB_hydrolase_fold"/>
</dbReference>
<comment type="caution">
    <text evidence="5">The sequence shown here is derived from an EMBL/GenBank/DDBJ whole genome shotgun (WGS) entry which is preliminary data.</text>
</comment>
<dbReference type="EMBL" id="JADGJW010000016">
    <property type="protein sequence ID" value="KAJ3227465.1"/>
    <property type="molecule type" value="Genomic_DNA"/>
</dbReference>
<dbReference type="PANTHER" id="PTHR48081:SF8">
    <property type="entry name" value="ALPHA_BETA HYDROLASE FOLD-3 DOMAIN-CONTAINING PROTEIN-RELATED"/>
    <property type="match status" value="1"/>
</dbReference>
<comment type="similarity">
    <text evidence="1">Belongs to the 'GDXG' lipolytic enzyme family.</text>
</comment>
<feature type="active site" evidence="3">
    <location>
        <position position="252"/>
    </location>
</feature>
<dbReference type="InterPro" id="IPR050300">
    <property type="entry name" value="GDXG_lipolytic_enzyme"/>
</dbReference>
<keyword evidence="6" id="KW-1185">Reference proteome</keyword>
<dbReference type="AlphaFoldDB" id="A0AAD5U7I7"/>
<feature type="domain" description="Alpha/beta hydrolase fold-3" evidence="4">
    <location>
        <begin position="178"/>
        <end position="394"/>
    </location>
</feature>